<dbReference type="Gene3D" id="3.30.860.10">
    <property type="entry name" value="30s Ribosomal Protein S19, Chain A"/>
    <property type="match status" value="1"/>
</dbReference>
<gene>
    <name evidence="4" type="primary">RPS15D</name>
    <name evidence="4" type="ORF">CFP56_021633</name>
</gene>
<evidence type="ECO:0000256" key="3">
    <source>
        <dbReference type="ARBA" id="ARBA00023274"/>
    </source>
</evidence>
<protein>
    <submittedName>
        <fullName evidence="4">40s ribosomal protein s15-4</fullName>
    </submittedName>
</protein>
<dbReference type="AlphaFoldDB" id="A0AAW0KF18"/>
<evidence type="ECO:0000256" key="1">
    <source>
        <dbReference type="ARBA" id="ARBA00007345"/>
    </source>
</evidence>
<evidence type="ECO:0000313" key="4">
    <source>
        <dbReference type="EMBL" id="KAK7837131.1"/>
    </source>
</evidence>
<name>A0AAW0KF18_QUESU</name>
<evidence type="ECO:0000313" key="5">
    <source>
        <dbReference type="Proteomes" id="UP000237347"/>
    </source>
</evidence>
<comment type="caution">
    <text evidence="4">The sequence shown here is derived from an EMBL/GenBank/DDBJ whole genome shotgun (WGS) entry which is preliminary data.</text>
</comment>
<keyword evidence="5" id="KW-1185">Reference proteome</keyword>
<keyword evidence="2 4" id="KW-0689">Ribosomal protein</keyword>
<dbReference type="InterPro" id="IPR023575">
    <property type="entry name" value="Ribosomal_uS19_SF"/>
</dbReference>
<dbReference type="Proteomes" id="UP000237347">
    <property type="component" value="Unassembled WGS sequence"/>
</dbReference>
<dbReference type="GO" id="GO:0005840">
    <property type="term" value="C:ribosome"/>
    <property type="evidence" value="ECO:0007669"/>
    <property type="project" value="UniProtKB-KW"/>
</dbReference>
<reference evidence="4 5" key="1">
    <citation type="journal article" date="2018" name="Sci. Data">
        <title>The draft genome sequence of cork oak.</title>
        <authorList>
            <person name="Ramos A.M."/>
            <person name="Usie A."/>
            <person name="Barbosa P."/>
            <person name="Barros P.M."/>
            <person name="Capote T."/>
            <person name="Chaves I."/>
            <person name="Simoes F."/>
            <person name="Abreu I."/>
            <person name="Carrasquinho I."/>
            <person name="Faro C."/>
            <person name="Guimaraes J.B."/>
            <person name="Mendonca D."/>
            <person name="Nobrega F."/>
            <person name="Rodrigues L."/>
            <person name="Saibo N.J.M."/>
            <person name="Varela M.C."/>
            <person name="Egas C."/>
            <person name="Matos J."/>
            <person name="Miguel C.M."/>
            <person name="Oliveira M.M."/>
            <person name="Ricardo C.P."/>
            <person name="Goncalves S."/>
        </authorList>
    </citation>
    <scope>NUCLEOTIDE SEQUENCE [LARGE SCALE GENOMIC DNA]</scope>
    <source>
        <strain evidence="5">cv. HL8</strain>
    </source>
</reference>
<comment type="similarity">
    <text evidence="1">Belongs to the universal ribosomal protein uS19 family.</text>
</comment>
<organism evidence="4 5">
    <name type="scientific">Quercus suber</name>
    <name type="common">Cork oak</name>
    <dbReference type="NCBI Taxonomy" id="58331"/>
    <lineage>
        <taxon>Eukaryota</taxon>
        <taxon>Viridiplantae</taxon>
        <taxon>Streptophyta</taxon>
        <taxon>Embryophyta</taxon>
        <taxon>Tracheophyta</taxon>
        <taxon>Spermatophyta</taxon>
        <taxon>Magnoliopsida</taxon>
        <taxon>eudicotyledons</taxon>
        <taxon>Gunneridae</taxon>
        <taxon>Pentapetalae</taxon>
        <taxon>rosids</taxon>
        <taxon>fabids</taxon>
        <taxon>Fagales</taxon>
        <taxon>Fagaceae</taxon>
        <taxon>Quercus</taxon>
    </lineage>
</organism>
<keyword evidence="3" id="KW-0687">Ribonucleoprotein</keyword>
<accession>A0AAW0KF18</accession>
<dbReference type="GO" id="GO:1990904">
    <property type="term" value="C:ribonucleoprotein complex"/>
    <property type="evidence" value="ECO:0007669"/>
    <property type="project" value="UniProtKB-KW"/>
</dbReference>
<dbReference type="EMBL" id="PKMF04000335">
    <property type="protein sequence ID" value="KAK7837131.1"/>
    <property type="molecule type" value="Genomic_DNA"/>
</dbReference>
<proteinExistence type="inferred from homology"/>
<dbReference type="GO" id="GO:0003735">
    <property type="term" value="F:structural constituent of ribosome"/>
    <property type="evidence" value="ECO:0007669"/>
    <property type="project" value="InterPro"/>
</dbReference>
<dbReference type="GO" id="GO:0006412">
    <property type="term" value="P:translation"/>
    <property type="evidence" value="ECO:0007669"/>
    <property type="project" value="InterPro"/>
</dbReference>
<evidence type="ECO:0000256" key="2">
    <source>
        <dbReference type="ARBA" id="ARBA00022980"/>
    </source>
</evidence>
<sequence>MAAVGQSKKRTFKKFSFKGVDLDALIDIHIGTKRRPKLLREAAMGNFLQWAKAWRLLRLVEGEEGPSLLNTSFFAVLHTYTGGEIRVEGALLGKWGDPAVYINILEMKKLISCRTITPEDNTFLCSLPEVLSKAFSASKKIVDGS</sequence>